<gene>
    <name evidence="2" type="ORF">Y1Q_0000392</name>
</gene>
<name>A0A151MAV8_ALLMI</name>
<dbReference type="EMBL" id="AKHW03006283">
    <property type="protein sequence ID" value="KYO21666.1"/>
    <property type="molecule type" value="Genomic_DNA"/>
</dbReference>
<evidence type="ECO:0000313" key="2">
    <source>
        <dbReference type="EMBL" id="KYO21666.1"/>
    </source>
</evidence>
<protein>
    <submittedName>
        <fullName evidence="2">Uncharacterized protein</fullName>
    </submittedName>
</protein>
<proteinExistence type="predicted"/>
<keyword evidence="3" id="KW-1185">Reference proteome</keyword>
<sequence length="99" mass="10546">MPPRQGLLRDTGSGRSGHLPSPPGTHAPSGRLGCRSPAGKLLPVPTPAARPLGGGRYSKQSMAFNELSRASLNQTTVSYFTDFSCSVVWLNDQQNHLSN</sequence>
<evidence type="ECO:0000313" key="3">
    <source>
        <dbReference type="Proteomes" id="UP000050525"/>
    </source>
</evidence>
<dbReference type="AlphaFoldDB" id="A0A151MAV8"/>
<accession>A0A151MAV8</accession>
<dbReference type="Proteomes" id="UP000050525">
    <property type="component" value="Unassembled WGS sequence"/>
</dbReference>
<feature type="region of interest" description="Disordered" evidence="1">
    <location>
        <begin position="1"/>
        <end position="55"/>
    </location>
</feature>
<reference evidence="2 3" key="1">
    <citation type="journal article" date="2012" name="Genome Biol.">
        <title>Sequencing three crocodilian genomes to illuminate the evolution of archosaurs and amniotes.</title>
        <authorList>
            <person name="St John J.A."/>
            <person name="Braun E.L."/>
            <person name="Isberg S.R."/>
            <person name="Miles L.G."/>
            <person name="Chong A.Y."/>
            <person name="Gongora J."/>
            <person name="Dalzell P."/>
            <person name="Moran C."/>
            <person name="Bed'hom B."/>
            <person name="Abzhanov A."/>
            <person name="Burgess S.C."/>
            <person name="Cooksey A.M."/>
            <person name="Castoe T.A."/>
            <person name="Crawford N.G."/>
            <person name="Densmore L.D."/>
            <person name="Drew J.C."/>
            <person name="Edwards S.V."/>
            <person name="Faircloth B.C."/>
            <person name="Fujita M.K."/>
            <person name="Greenwold M.J."/>
            <person name="Hoffmann F.G."/>
            <person name="Howard J.M."/>
            <person name="Iguchi T."/>
            <person name="Janes D.E."/>
            <person name="Khan S.Y."/>
            <person name="Kohno S."/>
            <person name="de Koning A.J."/>
            <person name="Lance S.L."/>
            <person name="McCarthy F.M."/>
            <person name="McCormack J.E."/>
            <person name="Merchant M.E."/>
            <person name="Peterson D.G."/>
            <person name="Pollock D.D."/>
            <person name="Pourmand N."/>
            <person name="Raney B.J."/>
            <person name="Roessler K.A."/>
            <person name="Sanford J.R."/>
            <person name="Sawyer R.H."/>
            <person name="Schmidt C.J."/>
            <person name="Triplett E.W."/>
            <person name="Tuberville T.D."/>
            <person name="Venegas-Anaya M."/>
            <person name="Howard J.T."/>
            <person name="Jarvis E.D."/>
            <person name="Guillette L.J.Jr."/>
            <person name="Glenn T.C."/>
            <person name="Green R.E."/>
            <person name="Ray D.A."/>
        </authorList>
    </citation>
    <scope>NUCLEOTIDE SEQUENCE [LARGE SCALE GENOMIC DNA]</scope>
    <source>
        <strain evidence="2">KSC_2009_1</strain>
    </source>
</reference>
<evidence type="ECO:0000256" key="1">
    <source>
        <dbReference type="SAM" id="MobiDB-lite"/>
    </source>
</evidence>
<comment type="caution">
    <text evidence="2">The sequence shown here is derived from an EMBL/GenBank/DDBJ whole genome shotgun (WGS) entry which is preliminary data.</text>
</comment>
<organism evidence="2 3">
    <name type="scientific">Alligator mississippiensis</name>
    <name type="common">American alligator</name>
    <dbReference type="NCBI Taxonomy" id="8496"/>
    <lineage>
        <taxon>Eukaryota</taxon>
        <taxon>Metazoa</taxon>
        <taxon>Chordata</taxon>
        <taxon>Craniata</taxon>
        <taxon>Vertebrata</taxon>
        <taxon>Euteleostomi</taxon>
        <taxon>Archelosauria</taxon>
        <taxon>Archosauria</taxon>
        <taxon>Crocodylia</taxon>
        <taxon>Alligatoridae</taxon>
        <taxon>Alligatorinae</taxon>
        <taxon>Alligator</taxon>
    </lineage>
</organism>